<dbReference type="GO" id="GO:0005524">
    <property type="term" value="F:ATP binding"/>
    <property type="evidence" value="ECO:0007669"/>
    <property type="project" value="UniProtKB-KW"/>
</dbReference>
<evidence type="ECO:0000313" key="16">
    <source>
        <dbReference type="EMBL" id="GIO46447.1"/>
    </source>
</evidence>
<evidence type="ECO:0000256" key="1">
    <source>
        <dbReference type="ARBA" id="ARBA00000085"/>
    </source>
</evidence>
<dbReference type="PANTHER" id="PTHR43047">
    <property type="entry name" value="TWO-COMPONENT HISTIDINE PROTEIN KINASE"/>
    <property type="match status" value="1"/>
</dbReference>
<feature type="domain" description="PAS" evidence="14">
    <location>
        <begin position="6"/>
        <end position="76"/>
    </location>
</feature>
<evidence type="ECO:0000256" key="3">
    <source>
        <dbReference type="ARBA" id="ARBA00012438"/>
    </source>
</evidence>
<dbReference type="SMART" id="SM00388">
    <property type="entry name" value="HisKA"/>
    <property type="match status" value="1"/>
</dbReference>
<keyword evidence="8" id="KW-0067">ATP-binding</keyword>
<dbReference type="FunFam" id="3.30.565.10:FF:000010">
    <property type="entry name" value="Sensor histidine kinase RcsC"/>
    <property type="match status" value="1"/>
</dbReference>
<dbReference type="PROSITE" id="PS50112">
    <property type="entry name" value="PAS"/>
    <property type="match status" value="1"/>
</dbReference>
<dbReference type="GO" id="GO:0000155">
    <property type="term" value="F:phosphorelay sensor kinase activity"/>
    <property type="evidence" value="ECO:0007669"/>
    <property type="project" value="InterPro"/>
</dbReference>
<dbReference type="CDD" id="cd00130">
    <property type="entry name" value="PAS"/>
    <property type="match status" value="1"/>
</dbReference>
<evidence type="ECO:0000256" key="12">
    <source>
        <dbReference type="ARBA" id="ARBA00074306"/>
    </source>
</evidence>
<evidence type="ECO:0000256" key="7">
    <source>
        <dbReference type="ARBA" id="ARBA00022777"/>
    </source>
</evidence>
<evidence type="ECO:0000259" key="13">
    <source>
        <dbReference type="PROSITE" id="PS50109"/>
    </source>
</evidence>
<evidence type="ECO:0000256" key="6">
    <source>
        <dbReference type="ARBA" id="ARBA00022741"/>
    </source>
</evidence>
<keyword evidence="4" id="KW-0597">Phosphoprotein</keyword>
<dbReference type="Pfam" id="PF00512">
    <property type="entry name" value="HisKA"/>
    <property type="match status" value="1"/>
</dbReference>
<keyword evidence="7" id="KW-0418">Kinase</keyword>
<feature type="domain" description="PAC" evidence="15">
    <location>
        <begin position="81"/>
        <end position="133"/>
    </location>
</feature>
<dbReference type="InterPro" id="IPR000700">
    <property type="entry name" value="PAS-assoc_C"/>
</dbReference>
<dbReference type="AlphaFoldDB" id="A0A919YDG5"/>
<evidence type="ECO:0000259" key="15">
    <source>
        <dbReference type="PROSITE" id="PS50113"/>
    </source>
</evidence>
<comment type="caution">
    <text evidence="16">The sequence shown here is derived from an EMBL/GenBank/DDBJ whole genome shotgun (WGS) entry which is preliminary data.</text>
</comment>
<evidence type="ECO:0000256" key="4">
    <source>
        <dbReference type="ARBA" id="ARBA00022553"/>
    </source>
</evidence>
<name>A0A919YDG5_9BACL</name>
<dbReference type="InterPro" id="IPR004358">
    <property type="entry name" value="Sig_transdc_His_kin-like_C"/>
</dbReference>
<keyword evidence="5" id="KW-0808">Transferase</keyword>
<dbReference type="Proteomes" id="UP000682811">
    <property type="component" value="Unassembled WGS sequence"/>
</dbReference>
<dbReference type="PROSITE" id="PS50113">
    <property type="entry name" value="PAC"/>
    <property type="match status" value="1"/>
</dbReference>
<dbReference type="PRINTS" id="PR00344">
    <property type="entry name" value="BCTRLSENSOR"/>
</dbReference>
<dbReference type="EC" id="2.7.13.3" evidence="3"/>
<dbReference type="InterPro" id="IPR003594">
    <property type="entry name" value="HATPase_dom"/>
</dbReference>
<dbReference type="InterPro" id="IPR036890">
    <property type="entry name" value="HATPase_C_sf"/>
</dbReference>
<comment type="similarity">
    <text evidence="2">In the N-terminal section; belongs to the phytochrome family.</text>
</comment>
<dbReference type="Gene3D" id="1.10.287.130">
    <property type="match status" value="1"/>
</dbReference>
<dbReference type="Pfam" id="PF02518">
    <property type="entry name" value="HATPase_c"/>
    <property type="match status" value="1"/>
</dbReference>
<evidence type="ECO:0000256" key="9">
    <source>
        <dbReference type="ARBA" id="ARBA00023012"/>
    </source>
</evidence>
<dbReference type="InterPro" id="IPR005467">
    <property type="entry name" value="His_kinase_dom"/>
</dbReference>
<dbReference type="SUPFAM" id="SSF55874">
    <property type="entry name" value="ATPase domain of HSP90 chaperone/DNA topoisomerase II/histidine kinase"/>
    <property type="match status" value="1"/>
</dbReference>
<dbReference type="Gene3D" id="3.30.450.20">
    <property type="entry name" value="PAS domain"/>
    <property type="match status" value="1"/>
</dbReference>
<dbReference type="InterPro" id="IPR036097">
    <property type="entry name" value="HisK_dim/P_sf"/>
</dbReference>
<comment type="catalytic activity">
    <reaction evidence="1">
        <text>ATP + protein L-histidine = ADP + protein N-phospho-L-histidine.</text>
        <dbReference type="EC" id="2.7.13.3"/>
    </reaction>
</comment>
<evidence type="ECO:0000256" key="5">
    <source>
        <dbReference type="ARBA" id="ARBA00022679"/>
    </source>
</evidence>
<sequence>MRTMNEDAFFQEIYRTTPLGIAMLSLEGDLVKVNPAFCLIMGYSESELLRTSCRDLIHPEDRERYLISLEKLRSRPAKEMFETELRYIQKSQKVVWASVCTSMMADTEGNRQGYLIQINDITKSKRAELKLQESAESNNKAKSEFLAMLSHEIRTPMNGIIAMADLLESATELDEEQSEYIKIIRQSGQTMLAIINDILDFSKAESGKTELQEDLFDVRKCVEETFDVLSAKAYEKKLDLTFQIREDVPEMMVGDAKRLKQILMNLVGNAVKFTPSGSIAVDVKKLAQDTRTMTLEFKIRDTGVGIPEGMADYIFEPFSQVNNCMTGNHEGTGLGLAITKKLVGLMGGKIWVEPNEGVGSTFVFTAVLAKGK</sequence>
<protein>
    <recommendedName>
        <fullName evidence="12">Circadian input-output histidine kinase CikA</fullName>
        <ecNumber evidence="3">2.7.13.3</ecNumber>
    </recommendedName>
    <alternativeName>
        <fullName evidence="11">Sensory/regulatory protein RpfC</fullName>
    </alternativeName>
</protein>
<dbReference type="CDD" id="cd16922">
    <property type="entry name" value="HATPase_EvgS-ArcB-TorS-like"/>
    <property type="match status" value="1"/>
</dbReference>
<dbReference type="InterPro" id="IPR013655">
    <property type="entry name" value="PAS_fold_3"/>
</dbReference>
<keyword evidence="17" id="KW-1185">Reference proteome</keyword>
<evidence type="ECO:0000256" key="10">
    <source>
        <dbReference type="ARBA" id="ARBA00064003"/>
    </source>
</evidence>
<gene>
    <name evidence="16" type="ORF">J34TS1_12120</name>
</gene>
<reference evidence="16 17" key="1">
    <citation type="submission" date="2021-03" db="EMBL/GenBank/DDBJ databases">
        <title>Antimicrobial resistance genes in bacteria isolated from Japanese honey, and their potential for conferring macrolide and lincosamide resistance in the American foulbrood pathogen Paenibacillus larvae.</title>
        <authorList>
            <person name="Okamoto M."/>
            <person name="Kumagai M."/>
            <person name="Kanamori H."/>
            <person name="Takamatsu D."/>
        </authorList>
    </citation>
    <scope>NUCLEOTIDE SEQUENCE [LARGE SCALE GENOMIC DNA]</scope>
    <source>
        <strain evidence="16 17">J34TS1</strain>
    </source>
</reference>
<dbReference type="RefSeq" id="WP_212977492.1">
    <property type="nucleotide sequence ID" value="NZ_AP025343.1"/>
</dbReference>
<keyword evidence="9" id="KW-0902">Two-component regulatory system</keyword>
<evidence type="ECO:0000256" key="11">
    <source>
        <dbReference type="ARBA" id="ARBA00068150"/>
    </source>
</evidence>
<organism evidence="16 17">
    <name type="scientific">Paenibacillus azoreducens</name>
    <dbReference type="NCBI Taxonomy" id="116718"/>
    <lineage>
        <taxon>Bacteria</taxon>
        <taxon>Bacillati</taxon>
        <taxon>Bacillota</taxon>
        <taxon>Bacilli</taxon>
        <taxon>Bacillales</taxon>
        <taxon>Paenibacillaceae</taxon>
        <taxon>Paenibacillus</taxon>
    </lineage>
</organism>
<dbReference type="InterPro" id="IPR000014">
    <property type="entry name" value="PAS"/>
</dbReference>
<dbReference type="InterPro" id="IPR035965">
    <property type="entry name" value="PAS-like_dom_sf"/>
</dbReference>
<dbReference type="EMBL" id="BORT01000004">
    <property type="protein sequence ID" value="GIO46447.1"/>
    <property type="molecule type" value="Genomic_DNA"/>
</dbReference>
<evidence type="ECO:0000256" key="2">
    <source>
        <dbReference type="ARBA" id="ARBA00006402"/>
    </source>
</evidence>
<comment type="subunit">
    <text evidence="10">At low DSF concentrations, interacts with RpfF.</text>
</comment>
<dbReference type="NCBIfam" id="TIGR00229">
    <property type="entry name" value="sensory_box"/>
    <property type="match status" value="1"/>
</dbReference>
<evidence type="ECO:0000259" key="14">
    <source>
        <dbReference type="PROSITE" id="PS50112"/>
    </source>
</evidence>
<dbReference type="CDD" id="cd00082">
    <property type="entry name" value="HisKA"/>
    <property type="match status" value="1"/>
</dbReference>
<evidence type="ECO:0000313" key="17">
    <source>
        <dbReference type="Proteomes" id="UP000682811"/>
    </source>
</evidence>
<dbReference type="SMART" id="SM00387">
    <property type="entry name" value="HATPase_c"/>
    <property type="match status" value="1"/>
</dbReference>
<dbReference type="Pfam" id="PF08447">
    <property type="entry name" value="PAS_3"/>
    <property type="match status" value="1"/>
</dbReference>
<dbReference type="PROSITE" id="PS50109">
    <property type="entry name" value="HIS_KIN"/>
    <property type="match status" value="1"/>
</dbReference>
<evidence type="ECO:0000256" key="8">
    <source>
        <dbReference type="ARBA" id="ARBA00022840"/>
    </source>
</evidence>
<dbReference type="SUPFAM" id="SSF55785">
    <property type="entry name" value="PYP-like sensor domain (PAS domain)"/>
    <property type="match status" value="1"/>
</dbReference>
<dbReference type="InterPro" id="IPR003661">
    <property type="entry name" value="HisK_dim/P_dom"/>
</dbReference>
<proteinExistence type="inferred from homology"/>
<keyword evidence="6" id="KW-0547">Nucleotide-binding</keyword>
<dbReference type="SMART" id="SM00091">
    <property type="entry name" value="PAS"/>
    <property type="match status" value="1"/>
</dbReference>
<dbReference type="FunFam" id="1.10.287.130:FF:000002">
    <property type="entry name" value="Two-component osmosensing histidine kinase"/>
    <property type="match status" value="1"/>
</dbReference>
<dbReference type="SUPFAM" id="SSF47384">
    <property type="entry name" value="Homodimeric domain of signal transducing histidine kinase"/>
    <property type="match status" value="1"/>
</dbReference>
<feature type="domain" description="Histidine kinase" evidence="13">
    <location>
        <begin position="148"/>
        <end position="370"/>
    </location>
</feature>
<accession>A0A919YDG5</accession>
<dbReference type="Gene3D" id="3.30.565.10">
    <property type="entry name" value="Histidine kinase-like ATPase, C-terminal domain"/>
    <property type="match status" value="1"/>
</dbReference>